<comment type="caution">
    <text evidence="2">The sequence shown here is derived from an EMBL/GenBank/DDBJ whole genome shotgun (WGS) entry which is preliminary data.</text>
</comment>
<dbReference type="GO" id="GO:0006086">
    <property type="term" value="P:pyruvate decarboxylation to acetyl-CoA"/>
    <property type="evidence" value="ECO:0007669"/>
    <property type="project" value="InterPro"/>
</dbReference>
<gene>
    <name evidence="2" type="primary">LAT1_3</name>
    <name evidence="2" type="ORF">EC957_005962</name>
</gene>
<evidence type="ECO:0000259" key="1">
    <source>
        <dbReference type="Pfam" id="PF00198"/>
    </source>
</evidence>
<dbReference type="SUPFAM" id="SSF51230">
    <property type="entry name" value="Single hybrid motif"/>
    <property type="match status" value="1"/>
</dbReference>
<dbReference type="Gene3D" id="2.40.50.100">
    <property type="match status" value="1"/>
</dbReference>
<dbReference type="GO" id="GO:0045254">
    <property type="term" value="C:pyruvate dehydrogenase complex"/>
    <property type="evidence" value="ECO:0007669"/>
    <property type="project" value="InterPro"/>
</dbReference>
<evidence type="ECO:0000313" key="2">
    <source>
        <dbReference type="EMBL" id="KAF9538985.1"/>
    </source>
</evidence>
<keyword evidence="3" id="KW-1185">Reference proteome</keyword>
<dbReference type="Pfam" id="PF00198">
    <property type="entry name" value="2-oxoacid_dh"/>
    <property type="match status" value="1"/>
</dbReference>
<dbReference type="Gene3D" id="3.30.559.10">
    <property type="entry name" value="Chloramphenicol acetyltransferase-like domain"/>
    <property type="match status" value="1"/>
</dbReference>
<dbReference type="PANTHER" id="PTHR23151:SF90">
    <property type="entry name" value="DIHYDROLIPOYLLYSINE-RESIDUE ACETYLTRANSFERASE COMPONENT OF PYRUVATE DEHYDROGENASE COMPLEX, MITOCHONDRIAL-RELATED"/>
    <property type="match status" value="1"/>
</dbReference>
<feature type="domain" description="2-oxoacid dehydrogenase acyltransferase catalytic" evidence="1">
    <location>
        <begin position="90"/>
        <end position="142"/>
    </location>
</feature>
<dbReference type="GO" id="GO:0004742">
    <property type="term" value="F:dihydrolipoyllysine-residue acetyltransferase activity"/>
    <property type="evidence" value="ECO:0007669"/>
    <property type="project" value="TreeGrafter"/>
</dbReference>
<dbReference type="SUPFAM" id="SSF52777">
    <property type="entry name" value="CoA-dependent acyltransferases"/>
    <property type="match status" value="1"/>
</dbReference>
<dbReference type="InterPro" id="IPR011053">
    <property type="entry name" value="Single_hybrid_motif"/>
</dbReference>
<dbReference type="InterPro" id="IPR045257">
    <property type="entry name" value="E2/Pdx1"/>
</dbReference>
<name>A0A9P6JZH9_9FUNG</name>
<dbReference type="EMBL" id="JAAAXW010000271">
    <property type="protein sequence ID" value="KAF9538985.1"/>
    <property type="molecule type" value="Genomic_DNA"/>
</dbReference>
<accession>A0A9P6JZH9</accession>
<protein>
    <submittedName>
        <fullName evidence="2">Pyruvate dehydrogenase complex dihydrolipoamide acetyltransferase component (E2)</fullName>
    </submittedName>
</protein>
<proteinExistence type="predicted"/>
<organism evidence="2 3">
    <name type="scientific">Mortierella hygrophila</name>
    <dbReference type="NCBI Taxonomy" id="979708"/>
    <lineage>
        <taxon>Eukaryota</taxon>
        <taxon>Fungi</taxon>
        <taxon>Fungi incertae sedis</taxon>
        <taxon>Mucoromycota</taxon>
        <taxon>Mortierellomycotina</taxon>
        <taxon>Mortierellomycetes</taxon>
        <taxon>Mortierellales</taxon>
        <taxon>Mortierellaceae</taxon>
        <taxon>Mortierella</taxon>
    </lineage>
</organism>
<sequence length="150" mass="16814">MTMGNIGTWEKKISDAIAAGDVLVETETDKLKWTLSARRRATVPIPWSSQAPRRSTLEDIEKFADFTAAAADADYTDIPVINMSFNSVETNLSSHYVTVEMEMGKVMKLREVLNKSSEDKHKLSIKDFIVKASARPLKAVPRDQQLADER</sequence>
<keyword evidence="2" id="KW-0670">Pyruvate</keyword>
<dbReference type="Proteomes" id="UP000723463">
    <property type="component" value="Unassembled WGS sequence"/>
</dbReference>
<evidence type="ECO:0000313" key="3">
    <source>
        <dbReference type="Proteomes" id="UP000723463"/>
    </source>
</evidence>
<dbReference type="PANTHER" id="PTHR23151">
    <property type="entry name" value="DIHYDROLIPOAMIDE ACETYL/SUCCINYL-TRANSFERASE-RELATED"/>
    <property type="match status" value="1"/>
</dbReference>
<dbReference type="InterPro" id="IPR023213">
    <property type="entry name" value="CAT-like_dom_sf"/>
</dbReference>
<reference evidence="2" key="1">
    <citation type="journal article" date="2020" name="Fungal Divers.">
        <title>Resolving the Mortierellaceae phylogeny through synthesis of multi-gene phylogenetics and phylogenomics.</title>
        <authorList>
            <person name="Vandepol N."/>
            <person name="Liber J."/>
            <person name="Desiro A."/>
            <person name="Na H."/>
            <person name="Kennedy M."/>
            <person name="Barry K."/>
            <person name="Grigoriev I.V."/>
            <person name="Miller A.N."/>
            <person name="O'Donnell K."/>
            <person name="Stajich J.E."/>
            <person name="Bonito G."/>
        </authorList>
    </citation>
    <scope>NUCLEOTIDE SEQUENCE</scope>
    <source>
        <strain evidence="2">NRRL 2591</strain>
    </source>
</reference>
<dbReference type="AlphaFoldDB" id="A0A9P6JZH9"/>
<dbReference type="InterPro" id="IPR001078">
    <property type="entry name" value="2-oxoacid_DH_actylTfrase"/>
</dbReference>